<dbReference type="AlphaFoldDB" id="A0AAW5VLY3"/>
<reference evidence="3 5" key="1">
    <citation type="submission" date="2022-06" db="EMBL/GenBank/DDBJ databases">
        <title>Leptospira isolates from biofilms formed at urban environments.</title>
        <authorList>
            <person name="Ribeiro P.S."/>
            <person name="Sousa T."/>
            <person name="Carvalho N."/>
            <person name="Aburjaile F."/>
            <person name="Neves F."/>
            <person name="Oliveira D."/>
            <person name="Blanco L."/>
            <person name="Lima J."/>
            <person name="Costa F."/>
            <person name="Brenig B."/>
            <person name="Soares S."/>
            <person name="Ramos R."/>
            <person name="Goes-Neto A."/>
            <person name="Matiuzzi M."/>
            <person name="Azevedo V."/>
            <person name="Ristow P."/>
        </authorList>
    </citation>
    <scope>NUCLEOTIDE SEQUENCE</scope>
    <source>
        <strain evidence="2 5">VSF19</strain>
        <strain evidence="3">VSF20</strain>
    </source>
</reference>
<keyword evidence="5" id="KW-1185">Reference proteome</keyword>
<keyword evidence="1" id="KW-1133">Transmembrane helix</keyword>
<proteinExistence type="predicted"/>
<feature type="transmembrane region" description="Helical" evidence="1">
    <location>
        <begin position="106"/>
        <end position="127"/>
    </location>
</feature>
<evidence type="ECO:0000313" key="5">
    <source>
        <dbReference type="Proteomes" id="UP001208912"/>
    </source>
</evidence>
<evidence type="ECO:0000313" key="2">
    <source>
        <dbReference type="EMBL" id="MCW7528491.1"/>
    </source>
</evidence>
<dbReference type="EMBL" id="JAMQPL010000039">
    <property type="protein sequence ID" value="MCW7532347.1"/>
    <property type="molecule type" value="Genomic_DNA"/>
</dbReference>
<comment type="caution">
    <text evidence="3">The sequence shown here is derived from an EMBL/GenBank/DDBJ whole genome shotgun (WGS) entry which is preliminary data.</text>
</comment>
<dbReference type="Proteomes" id="UP001208540">
    <property type="component" value="Unassembled WGS sequence"/>
</dbReference>
<keyword evidence="1" id="KW-0812">Transmembrane</keyword>
<evidence type="ECO:0000256" key="1">
    <source>
        <dbReference type="SAM" id="Phobius"/>
    </source>
</evidence>
<dbReference type="Proteomes" id="UP001208912">
    <property type="component" value="Unassembled WGS sequence"/>
</dbReference>
<protein>
    <submittedName>
        <fullName evidence="3">Uncharacterized protein</fullName>
    </submittedName>
</protein>
<sequence length="212" mass="24503">MLKNSILLAIGGALIFLPPLILDIAGNSVKAICKLQLNKRSKAKYSIRKDIYLKNKYGKILTKSKYLLEKSNFYTHSIDVTIIILFIITAILSFQKIKNEFTVIYYTWRILYFSAIYFGILFETMLHKNYSPDVINSKARTFILLLISILEVSLIFSIESHNKFSIQDLGLYISSVCDSHPISNVYFKFCGYIQITAFFSNIQYTKEKELEI</sequence>
<feature type="transmembrane region" description="Helical" evidence="1">
    <location>
        <begin position="73"/>
        <end position="94"/>
    </location>
</feature>
<dbReference type="RefSeq" id="WP_265353569.1">
    <property type="nucleotide sequence ID" value="NZ_JAMQPL010000039.1"/>
</dbReference>
<evidence type="ECO:0000313" key="4">
    <source>
        <dbReference type="Proteomes" id="UP001208540"/>
    </source>
</evidence>
<accession>A0AAW5VLY3</accession>
<keyword evidence="1" id="KW-0472">Membrane</keyword>
<dbReference type="EMBL" id="JAMQPM010000042">
    <property type="protein sequence ID" value="MCW7528491.1"/>
    <property type="molecule type" value="Genomic_DNA"/>
</dbReference>
<gene>
    <name evidence="2" type="ORF">ND861_19195</name>
    <name evidence="3" type="ORF">ND862_19175</name>
</gene>
<feature type="transmembrane region" description="Helical" evidence="1">
    <location>
        <begin position="139"/>
        <end position="158"/>
    </location>
</feature>
<name>A0AAW5VLY3_9LEPT</name>
<organism evidence="3 4">
    <name type="scientific">Leptospira soteropolitanensis</name>
    <dbReference type="NCBI Taxonomy" id="2950025"/>
    <lineage>
        <taxon>Bacteria</taxon>
        <taxon>Pseudomonadati</taxon>
        <taxon>Spirochaetota</taxon>
        <taxon>Spirochaetia</taxon>
        <taxon>Leptospirales</taxon>
        <taxon>Leptospiraceae</taxon>
        <taxon>Leptospira</taxon>
    </lineage>
</organism>
<evidence type="ECO:0000313" key="3">
    <source>
        <dbReference type="EMBL" id="MCW7532347.1"/>
    </source>
</evidence>